<evidence type="ECO:0000256" key="1">
    <source>
        <dbReference type="SAM" id="MobiDB-lite"/>
    </source>
</evidence>
<gene>
    <name evidence="2" type="ORF">PTKU64_14510</name>
</gene>
<protein>
    <submittedName>
        <fullName evidence="2">Uncharacterized protein</fullName>
    </submittedName>
</protein>
<name>A0ABM7THK7_9BURK</name>
<dbReference type="EMBL" id="AP024955">
    <property type="protein sequence ID" value="BCZ77776.1"/>
    <property type="molecule type" value="Genomic_DNA"/>
</dbReference>
<feature type="region of interest" description="Disordered" evidence="1">
    <location>
        <begin position="29"/>
        <end position="73"/>
    </location>
</feature>
<evidence type="ECO:0000313" key="3">
    <source>
        <dbReference type="Proteomes" id="UP001319874"/>
    </source>
</evidence>
<keyword evidence="3" id="KW-1185">Reference proteome</keyword>
<evidence type="ECO:0000313" key="2">
    <source>
        <dbReference type="EMBL" id="BCZ77776.1"/>
    </source>
</evidence>
<accession>A0ABM7THK7</accession>
<proteinExistence type="predicted"/>
<sequence length="73" mass="7934">MQLDLVSITKAILGEFFLAMSLPIAAVSEPTRDDSETTRLAAGHAQTKENSSPLRDSAPLANPVHFNENRHGF</sequence>
<organism evidence="2 3">
    <name type="scientific">Paraburkholderia terrae</name>
    <dbReference type="NCBI Taxonomy" id="311230"/>
    <lineage>
        <taxon>Bacteria</taxon>
        <taxon>Pseudomonadati</taxon>
        <taxon>Pseudomonadota</taxon>
        <taxon>Betaproteobacteria</taxon>
        <taxon>Burkholderiales</taxon>
        <taxon>Burkholderiaceae</taxon>
        <taxon>Paraburkholderia</taxon>
    </lineage>
</organism>
<reference evidence="2 3" key="1">
    <citation type="journal article" date="2022" name="Front. Microbiol.">
        <title>Identification and characterization of a novel class of self-sufficient cytochrome P450 hydroxylase involved in cyclohexanecarboxylate degradation in Paraburkholderia terrae strain KU-64.</title>
        <authorList>
            <person name="Yamamoto T."/>
            <person name="Hasegawa Y."/>
            <person name="Iwaki H."/>
        </authorList>
    </citation>
    <scope>NUCLEOTIDE SEQUENCE [LARGE SCALE GENOMIC DNA]</scope>
    <source>
        <strain evidence="2 3">KU-64</strain>
    </source>
</reference>
<dbReference type="RefSeq" id="WP_229513325.1">
    <property type="nucleotide sequence ID" value="NZ_AP024955.1"/>
</dbReference>
<dbReference type="Proteomes" id="UP001319874">
    <property type="component" value="Chromosome 1"/>
</dbReference>